<dbReference type="CDD" id="cd00761">
    <property type="entry name" value="Glyco_tranf_GTA_type"/>
    <property type="match status" value="1"/>
</dbReference>
<dbReference type="InterPro" id="IPR029044">
    <property type="entry name" value="Nucleotide-diphossugar_trans"/>
</dbReference>
<comment type="caution">
    <text evidence="2">The sequence shown here is derived from an EMBL/GenBank/DDBJ whole genome shotgun (WGS) entry which is preliminary data.</text>
</comment>
<proteinExistence type="predicted"/>
<dbReference type="EMBL" id="MDEO01000036">
    <property type="protein sequence ID" value="OCX13581.1"/>
    <property type="molecule type" value="Genomic_DNA"/>
</dbReference>
<dbReference type="SUPFAM" id="SSF53448">
    <property type="entry name" value="Nucleotide-diphospho-sugar transferases"/>
    <property type="match status" value="1"/>
</dbReference>
<dbReference type="STRING" id="1566387.QV13_29435"/>
<feature type="domain" description="Glycosyltransferase 2-like" evidence="1">
    <location>
        <begin position="11"/>
        <end position="124"/>
    </location>
</feature>
<sequence length="299" mass="33417">MSRTVPEIQTSMVVATLGRSHELEGLFNSLVGQDRDDFEVIVVDQNDDDRLAPVLMAFAGKLEIIHLRTDKRGVCRARNLGAARARGRWLIFPDDDCWYPTDFLSRVDALRAAHPADFYCGRPTDTTGRTIMGDFATEPMPIERPTIWTTLIEWMLVVKKPAFDEAGGFDIAIGPGSGTPWGAYEIQDLALKLLATDRHGWYDPAFTGHHPEDRGDQTTPAAVAKMRVYSSGLGYVMRKHGYRFVDYLPRLLRPLAGVAIYTFAGKPGMARRSWNIVAGRWFGWRAAPRTMTATRAKAS</sequence>
<dbReference type="RefSeq" id="WP_051512159.1">
    <property type="nucleotide sequence ID" value="NZ_MDEO01000036.1"/>
</dbReference>
<accession>A0A1C2DFP4</accession>
<evidence type="ECO:0000313" key="2">
    <source>
        <dbReference type="EMBL" id="OCX13581.1"/>
    </source>
</evidence>
<keyword evidence="3" id="KW-1185">Reference proteome</keyword>
<dbReference type="Gene3D" id="3.90.550.10">
    <property type="entry name" value="Spore Coat Polysaccharide Biosynthesis Protein SpsA, Chain A"/>
    <property type="match status" value="1"/>
</dbReference>
<dbReference type="AlphaFoldDB" id="A0A1C2DFP4"/>
<dbReference type="InterPro" id="IPR050834">
    <property type="entry name" value="Glycosyltransf_2"/>
</dbReference>
<dbReference type="PANTHER" id="PTHR43685:SF3">
    <property type="entry name" value="SLR2126 PROTEIN"/>
    <property type="match status" value="1"/>
</dbReference>
<reference evidence="2 3" key="1">
    <citation type="submission" date="2016-08" db="EMBL/GenBank/DDBJ databases">
        <title>Whole genome sequence of Mesorhizobium sp. strain UASWS1009 isolated from industrial sewage.</title>
        <authorList>
            <person name="Crovadore J."/>
            <person name="Calmin G."/>
            <person name="Chablais R."/>
            <person name="Cochard B."/>
            <person name="Lefort F."/>
        </authorList>
    </citation>
    <scope>NUCLEOTIDE SEQUENCE [LARGE SCALE GENOMIC DNA]</scope>
    <source>
        <strain evidence="2 3">UASWS1009</strain>
    </source>
</reference>
<dbReference type="InterPro" id="IPR001173">
    <property type="entry name" value="Glyco_trans_2-like"/>
</dbReference>
<protein>
    <recommendedName>
        <fullName evidence="1">Glycosyltransferase 2-like domain-containing protein</fullName>
    </recommendedName>
</protein>
<evidence type="ECO:0000259" key="1">
    <source>
        <dbReference type="Pfam" id="PF00535"/>
    </source>
</evidence>
<dbReference type="Pfam" id="PF00535">
    <property type="entry name" value="Glycos_transf_2"/>
    <property type="match status" value="1"/>
</dbReference>
<gene>
    <name evidence="2" type="ORF">QV13_29435</name>
</gene>
<name>A0A1C2DFP4_9HYPH</name>
<evidence type="ECO:0000313" key="3">
    <source>
        <dbReference type="Proteomes" id="UP000094412"/>
    </source>
</evidence>
<organism evidence="2 3">
    <name type="scientific">Mesorhizobium hungaricum</name>
    <dbReference type="NCBI Taxonomy" id="1566387"/>
    <lineage>
        <taxon>Bacteria</taxon>
        <taxon>Pseudomonadati</taxon>
        <taxon>Pseudomonadota</taxon>
        <taxon>Alphaproteobacteria</taxon>
        <taxon>Hyphomicrobiales</taxon>
        <taxon>Phyllobacteriaceae</taxon>
        <taxon>Mesorhizobium</taxon>
    </lineage>
</organism>
<dbReference type="PANTHER" id="PTHR43685">
    <property type="entry name" value="GLYCOSYLTRANSFERASE"/>
    <property type="match status" value="1"/>
</dbReference>
<dbReference type="OrthoDB" id="9814639at2"/>
<dbReference type="Proteomes" id="UP000094412">
    <property type="component" value="Unassembled WGS sequence"/>
</dbReference>